<organism evidence="2 3">
    <name type="scientific">Dendrobium nobile</name>
    <name type="common">Orchid</name>
    <dbReference type="NCBI Taxonomy" id="94219"/>
    <lineage>
        <taxon>Eukaryota</taxon>
        <taxon>Viridiplantae</taxon>
        <taxon>Streptophyta</taxon>
        <taxon>Embryophyta</taxon>
        <taxon>Tracheophyta</taxon>
        <taxon>Spermatophyta</taxon>
        <taxon>Magnoliopsida</taxon>
        <taxon>Liliopsida</taxon>
        <taxon>Asparagales</taxon>
        <taxon>Orchidaceae</taxon>
        <taxon>Epidendroideae</taxon>
        <taxon>Malaxideae</taxon>
        <taxon>Dendrobiinae</taxon>
        <taxon>Dendrobium</taxon>
    </lineage>
</organism>
<proteinExistence type="predicted"/>
<protein>
    <recommendedName>
        <fullName evidence="1">Protein NO VEIN C-terminal domain-containing protein</fullName>
    </recommendedName>
</protein>
<dbReference type="GO" id="GO:0005634">
    <property type="term" value="C:nucleus"/>
    <property type="evidence" value="ECO:0007669"/>
    <property type="project" value="TreeGrafter"/>
</dbReference>
<gene>
    <name evidence="2" type="ORF">KFK09_027969</name>
</gene>
<name>A0A8T3A251_DENNO</name>
<dbReference type="AlphaFoldDB" id="A0A8T3A251"/>
<sequence length="98" mass="11091">MGLPYDLIIMKKSETVYVEVKSTISASKNWFPISKNEWQCAIEKEDSFIIVRVILCGQTNVKIGILKNPVKLCQQNVLQLSLIQSPNSVNLTEVPLRD</sequence>
<feature type="domain" description="Protein NO VEIN C-terminal" evidence="1">
    <location>
        <begin position="2"/>
        <end position="60"/>
    </location>
</feature>
<evidence type="ECO:0000313" key="2">
    <source>
        <dbReference type="EMBL" id="KAI0488142.1"/>
    </source>
</evidence>
<dbReference type="EMBL" id="JAGYWB010000019">
    <property type="protein sequence ID" value="KAI0488142.1"/>
    <property type="molecule type" value="Genomic_DNA"/>
</dbReference>
<dbReference type="GO" id="GO:0010305">
    <property type="term" value="P:leaf vascular tissue pattern formation"/>
    <property type="evidence" value="ECO:0007669"/>
    <property type="project" value="TreeGrafter"/>
</dbReference>
<dbReference type="OrthoDB" id="1262810at2759"/>
<dbReference type="PANTHER" id="PTHR32387">
    <property type="entry name" value="WU:FJ29H11"/>
    <property type="match status" value="1"/>
</dbReference>
<evidence type="ECO:0000259" key="1">
    <source>
        <dbReference type="Pfam" id="PF13020"/>
    </source>
</evidence>
<dbReference type="InterPro" id="IPR052957">
    <property type="entry name" value="Auxin_embryo_med"/>
</dbReference>
<comment type="caution">
    <text evidence="2">The sequence shown here is derived from an EMBL/GenBank/DDBJ whole genome shotgun (WGS) entry which is preliminary data.</text>
</comment>
<accession>A0A8T3A251</accession>
<dbReference type="InterPro" id="IPR024975">
    <property type="entry name" value="NOV_C"/>
</dbReference>
<dbReference type="Proteomes" id="UP000829196">
    <property type="component" value="Unassembled WGS sequence"/>
</dbReference>
<dbReference type="GO" id="GO:0048364">
    <property type="term" value="P:root development"/>
    <property type="evidence" value="ECO:0007669"/>
    <property type="project" value="TreeGrafter"/>
</dbReference>
<dbReference type="PANTHER" id="PTHR32387:SF0">
    <property type="entry name" value="PROTEIN NO VEIN"/>
    <property type="match status" value="1"/>
</dbReference>
<dbReference type="GO" id="GO:0009793">
    <property type="term" value="P:embryo development ending in seed dormancy"/>
    <property type="evidence" value="ECO:0007669"/>
    <property type="project" value="TreeGrafter"/>
</dbReference>
<keyword evidence="3" id="KW-1185">Reference proteome</keyword>
<evidence type="ECO:0000313" key="3">
    <source>
        <dbReference type="Proteomes" id="UP000829196"/>
    </source>
</evidence>
<reference evidence="2" key="1">
    <citation type="journal article" date="2022" name="Front. Genet.">
        <title>Chromosome-Scale Assembly of the Dendrobium nobile Genome Provides Insights Into the Molecular Mechanism of the Biosynthesis of the Medicinal Active Ingredient of Dendrobium.</title>
        <authorList>
            <person name="Xu Q."/>
            <person name="Niu S.-C."/>
            <person name="Li K.-L."/>
            <person name="Zheng P.-J."/>
            <person name="Zhang X.-J."/>
            <person name="Jia Y."/>
            <person name="Liu Y."/>
            <person name="Niu Y.-X."/>
            <person name="Yu L.-H."/>
            <person name="Chen D.-F."/>
            <person name="Zhang G.-Q."/>
        </authorList>
    </citation>
    <scope>NUCLEOTIDE SEQUENCE</scope>
    <source>
        <tissue evidence="2">Leaf</tissue>
    </source>
</reference>
<dbReference type="Pfam" id="PF13020">
    <property type="entry name" value="NOV_C"/>
    <property type="match status" value="1"/>
</dbReference>